<dbReference type="Pfam" id="PF14081">
    <property type="entry name" value="DUF4262"/>
    <property type="match status" value="1"/>
</dbReference>
<name>A0A9W6QSS5_9PSEU</name>
<dbReference type="InterPro" id="IPR025358">
    <property type="entry name" value="DUF4262"/>
</dbReference>
<dbReference type="EMBL" id="BSSD01000008">
    <property type="protein sequence ID" value="GLW94198.1"/>
    <property type="molecule type" value="Genomic_DNA"/>
</dbReference>
<keyword evidence="2" id="KW-1185">Reference proteome</keyword>
<dbReference type="Proteomes" id="UP001165042">
    <property type="component" value="Unassembled WGS sequence"/>
</dbReference>
<protein>
    <recommendedName>
        <fullName evidence="3">DUF4262 domain-containing protein</fullName>
    </recommendedName>
</protein>
<accession>A0A9W6QSS5</accession>
<evidence type="ECO:0000313" key="2">
    <source>
        <dbReference type="Proteomes" id="UP001165042"/>
    </source>
</evidence>
<dbReference type="AlphaFoldDB" id="A0A9W6QSS5"/>
<reference evidence="1" key="1">
    <citation type="submission" date="2023-02" db="EMBL/GenBank/DDBJ databases">
        <title>Actinokineospora globicatena NBRC 15670.</title>
        <authorList>
            <person name="Ichikawa N."/>
            <person name="Sato H."/>
            <person name="Tonouchi N."/>
        </authorList>
    </citation>
    <scope>NUCLEOTIDE SEQUENCE</scope>
    <source>
        <strain evidence="1">NBRC 15670</strain>
    </source>
</reference>
<gene>
    <name evidence="1" type="ORF">Aglo03_50140</name>
</gene>
<sequence>MCGGERDESFSGVLDAVERLGWGVVGVAGARFDIAHTVGLWHSSGVPEVAMFGLGGEDMLEWLGRCVRRGLDQGWPEAGVAFGGVIDGAETRLRVMDGSWFGGLFGAARHFYGEVVPVSQLVWPDDAGRWPWDDDAAADVRESQPRGWAPVSEQPAGSWRLIGELGADYPFPVSPDALALTSRSIMDGARSPVLVARGEGLYDVLDERGYQAEDLTLAHLGDITTRHPGLTGAAYLGDDEAALVADGTWTRVPRTPEQLEASVTAWQRVSTA</sequence>
<organism evidence="1 2">
    <name type="scientific">Actinokineospora globicatena</name>
    <dbReference type="NCBI Taxonomy" id="103729"/>
    <lineage>
        <taxon>Bacteria</taxon>
        <taxon>Bacillati</taxon>
        <taxon>Actinomycetota</taxon>
        <taxon>Actinomycetes</taxon>
        <taxon>Pseudonocardiales</taxon>
        <taxon>Pseudonocardiaceae</taxon>
        <taxon>Actinokineospora</taxon>
    </lineage>
</organism>
<proteinExistence type="predicted"/>
<evidence type="ECO:0008006" key="3">
    <source>
        <dbReference type="Google" id="ProtNLM"/>
    </source>
</evidence>
<evidence type="ECO:0000313" key="1">
    <source>
        <dbReference type="EMBL" id="GLW94198.1"/>
    </source>
</evidence>
<comment type="caution">
    <text evidence="1">The sequence shown here is derived from an EMBL/GenBank/DDBJ whole genome shotgun (WGS) entry which is preliminary data.</text>
</comment>